<dbReference type="EMBL" id="CZKB01000005">
    <property type="protein sequence ID" value="CUR57894.1"/>
    <property type="molecule type" value="Genomic_DNA"/>
</dbReference>
<keyword evidence="2" id="KW-1133">Transmembrane helix</keyword>
<gene>
    <name evidence="3" type="ORF">NOCA1130280</name>
</gene>
<feature type="transmembrane region" description="Helical" evidence="2">
    <location>
        <begin position="242"/>
        <end position="265"/>
    </location>
</feature>
<name>A0A2P2C7B6_9ZZZZ</name>
<proteinExistence type="predicted"/>
<organism evidence="3">
    <name type="scientific">metagenome</name>
    <dbReference type="NCBI Taxonomy" id="256318"/>
    <lineage>
        <taxon>unclassified sequences</taxon>
        <taxon>metagenomes</taxon>
    </lineage>
</organism>
<feature type="region of interest" description="Disordered" evidence="1">
    <location>
        <begin position="1"/>
        <end position="20"/>
    </location>
</feature>
<feature type="compositionally biased region" description="Polar residues" evidence="1">
    <location>
        <begin position="1"/>
        <end position="10"/>
    </location>
</feature>
<reference evidence="3" key="1">
    <citation type="submission" date="2015-08" db="EMBL/GenBank/DDBJ databases">
        <authorList>
            <person name="Babu N.S."/>
            <person name="Beckwith C.J."/>
            <person name="Beseler K.G."/>
            <person name="Brison A."/>
            <person name="Carone J.V."/>
            <person name="Caskin T.P."/>
            <person name="Diamond M."/>
            <person name="Durham M.E."/>
            <person name="Foxe J.M."/>
            <person name="Go M."/>
            <person name="Henderson B.A."/>
            <person name="Jones I.B."/>
            <person name="McGettigan J.A."/>
            <person name="Micheletti S.J."/>
            <person name="Nasrallah M.E."/>
            <person name="Ortiz D."/>
            <person name="Piller C.R."/>
            <person name="Privatt S.R."/>
            <person name="Schneider S.L."/>
            <person name="Sharp S."/>
            <person name="Smith T.C."/>
            <person name="Stanton J.D."/>
            <person name="Ullery H.E."/>
            <person name="Wilson R.J."/>
            <person name="Serrano M.G."/>
            <person name="Buck G."/>
            <person name="Lee V."/>
            <person name="Wang Y."/>
            <person name="Carvalho R."/>
            <person name="Voegtly L."/>
            <person name="Shi R."/>
            <person name="Duckworth R."/>
            <person name="Johnson A."/>
            <person name="Loviza R."/>
            <person name="Walstead R."/>
            <person name="Shah Z."/>
            <person name="Kiflezghi M."/>
            <person name="Wade K."/>
            <person name="Ball S.L."/>
            <person name="Bradley K.W."/>
            <person name="Asai D.J."/>
            <person name="Bowman C.A."/>
            <person name="Russell D.A."/>
            <person name="Pope W.H."/>
            <person name="Jacobs-Sera D."/>
            <person name="Hendrix R.W."/>
            <person name="Hatfull G.F."/>
        </authorList>
    </citation>
    <scope>NUCLEOTIDE SEQUENCE</scope>
</reference>
<dbReference type="AlphaFoldDB" id="A0A2P2C7B6"/>
<feature type="transmembrane region" description="Helical" evidence="2">
    <location>
        <begin position="44"/>
        <end position="65"/>
    </location>
</feature>
<protein>
    <submittedName>
        <fullName evidence="3">Uncharacterized protein</fullName>
    </submittedName>
</protein>
<evidence type="ECO:0000256" key="1">
    <source>
        <dbReference type="SAM" id="MobiDB-lite"/>
    </source>
</evidence>
<evidence type="ECO:0000256" key="2">
    <source>
        <dbReference type="SAM" id="Phobius"/>
    </source>
</evidence>
<keyword evidence="2" id="KW-0472">Membrane</keyword>
<accession>A0A2P2C7B6</accession>
<feature type="transmembrane region" description="Helical" evidence="2">
    <location>
        <begin position="118"/>
        <end position="146"/>
    </location>
</feature>
<feature type="transmembrane region" description="Helical" evidence="2">
    <location>
        <begin position="166"/>
        <end position="185"/>
    </location>
</feature>
<evidence type="ECO:0000313" key="3">
    <source>
        <dbReference type="EMBL" id="CUR57894.1"/>
    </source>
</evidence>
<keyword evidence="2" id="KW-0812">Transmembrane</keyword>
<feature type="transmembrane region" description="Helical" evidence="2">
    <location>
        <begin position="192"/>
        <end position="210"/>
    </location>
</feature>
<feature type="transmembrane region" description="Helical" evidence="2">
    <location>
        <begin position="77"/>
        <end position="97"/>
    </location>
</feature>
<sequence length="270" mass="28429">MTTTTLSPSTVDPPARPARSVAPIPTTRLVGVELRKMFDTRAGFWLVAGIGIAALLATAAVIVFAPREELTYETFATAIGAPMSILLPVVAILALTGEWSQRSGLTTFTLVPHRGRVIFAKAVAILGVAVVSMVVAAAIGAVGNIVGTAIAGVDASWNVSLTEFGYIVLANVIGMAIGFMLAVLIRNSAGAVVGYFVYTALLPTISSALASTQDWWRDNGPWLDINYASSALYNGSMTGEQWAQLGVTTLVWLWIPLAIGLRAVLRAEVK</sequence>